<dbReference type="GO" id="GO:0004252">
    <property type="term" value="F:serine-type endopeptidase activity"/>
    <property type="evidence" value="ECO:0007669"/>
    <property type="project" value="InterPro"/>
</dbReference>
<dbReference type="InterPro" id="IPR018114">
    <property type="entry name" value="TRYPSIN_HIS"/>
</dbReference>
<evidence type="ECO:0000313" key="10">
    <source>
        <dbReference type="EMBL" id="KAK2848576.1"/>
    </source>
</evidence>
<keyword evidence="2 8" id="KW-0732">Signal</keyword>
<evidence type="ECO:0000256" key="5">
    <source>
        <dbReference type="ARBA" id="ARBA00023157"/>
    </source>
</evidence>
<dbReference type="Proteomes" id="UP001187415">
    <property type="component" value="Unassembled WGS sequence"/>
</dbReference>
<dbReference type="PRINTS" id="PR00722">
    <property type="entry name" value="CHYMOTRYPSIN"/>
</dbReference>
<evidence type="ECO:0000259" key="9">
    <source>
        <dbReference type="PROSITE" id="PS50240"/>
    </source>
</evidence>
<dbReference type="PROSITE" id="PS00134">
    <property type="entry name" value="TRYPSIN_HIS"/>
    <property type="match status" value="2"/>
</dbReference>
<dbReference type="PROSITE" id="PS50240">
    <property type="entry name" value="TRYPSIN_DOM"/>
    <property type="match status" value="3"/>
</dbReference>
<dbReference type="AlphaFoldDB" id="A0AA88N3E3"/>
<evidence type="ECO:0000256" key="1">
    <source>
        <dbReference type="ARBA" id="ARBA00022670"/>
    </source>
</evidence>
<dbReference type="InterPro" id="IPR009003">
    <property type="entry name" value="Peptidase_S1_PA"/>
</dbReference>
<dbReference type="SMART" id="SM00020">
    <property type="entry name" value="Tryp_SPc"/>
    <property type="match status" value="3"/>
</dbReference>
<sequence length="834" mass="88378">MASYKVMCALALLTLLTPVCGNPVYNNKIIGGQDAIPGSWPWQAGLYKSGSLFCGGSLISSQWVLTAAHCFPRTTTTGLVVYLGRQSLATASPNEVSRTVAQVIKHASYNANTMNNDITLLKLSSAVTFTNYIMPVCVAATGSTFHSGTNVWITGWGTTEDGNLASNLREAEVPIVGNKQCNCDYGFIKILDNMMCAGIRAGGKDTCQGDSGGPMVVKQNGRWVQAGITSFGIGCALAKIPGVYTRVSQYQSWINTQITSNQPGFVTFTSSGTDSDLNNTCPTVSPIVALPAQPSAQLCGKSVINPRIAGGQETIQGYWPWQAIVAGSASICGGSLINNQWVLTAAHCSPSADIKNMLVILGRYRLLLSTASEIALTVTQIINHPDYVASTADNNISLLKLSSVVTFTNYILPVCLAASDSTYYSGTSTWVTGWGGLGSFVPVPYDLREVEVPVVGNRQCNCDYGVGTITDNMMCAGSPAEGKGFCQGDNGGPLVSKQNSRWILGGVTFYGSGCTYPNLPGILTKVSKYQSWISSQITSDPPGFVTFTSNGTDSDLYVNCPGLPPAVVCGQALLNSRSLAGNSTTAGEWPWMASLQKNGSHVCGGTLVAMDSILSNADCFAKSPRASDWTVVLGRLNLNVSNAFEVTLNVTKITLSNQTGSNIAMLHLATPPTLSNYIQPICLKNGRPFNVGSACWAAGWSSRGGGVEQVLQEIQTSVVECGNTSSDSLCTETFTVDQGLSGGPLMCKQDGSWFQAAVLTADSTIQEQADVMVFTSMKQFEPFLFQTLGTYLSPAPTNTTTTISPSPTSGCPSQFTFFLFFHLAAFSVCVHFSL</sequence>
<dbReference type="SUPFAM" id="SSF50494">
    <property type="entry name" value="Trypsin-like serine proteases"/>
    <property type="match status" value="3"/>
</dbReference>
<evidence type="ECO:0000256" key="3">
    <source>
        <dbReference type="ARBA" id="ARBA00022801"/>
    </source>
</evidence>
<dbReference type="InterPro" id="IPR033116">
    <property type="entry name" value="TRYPSIN_SER"/>
</dbReference>
<feature type="signal peptide" evidence="8">
    <location>
        <begin position="1"/>
        <end position="21"/>
    </location>
</feature>
<dbReference type="EMBL" id="JAUPFM010000006">
    <property type="protein sequence ID" value="KAK2848576.1"/>
    <property type="molecule type" value="Genomic_DNA"/>
</dbReference>
<organism evidence="10 11">
    <name type="scientific">Channa striata</name>
    <name type="common">Snakehead murrel</name>
    <name type="synonym">Ophicephalus striatus</name>
    <dbReference type="NCBI Taxonomy" id="64152"/>
    <lineage>
        <taxon>Eukaryota</taxon>
        <taxon>Metazoa</taxon>
        <taxon>Chordata</taxon>
        <taxon>Craniata</taxon>
        <taxon>Vertebrata</taxon>
        <taxon>Euteleostomi</taxon>
        <taxon>Actinopterygii</taxon>
        <taxon>Neopterygii</taxon>
        <taxon>Teleostei</taxon>
        <taxon>Neoteleostei</taxon>
        <taxon>Acanthomorphata</taxon>
        <taxon>Anabantaria</taxon>
        <taxon>Anabantiformes</taxon>
        <taxon>Channoidei</taxon>
        <taxon>Channidae</taxon>
        <taxon>Channa</taxon>
    </lineage>
</organism>
<dbReference type="Pfam" id="PF00089">
    <property type="entry name" value="Trypsin"/>
    <property type="match status" value="3"/>
</dbReference>
<dbReference type="Gene3D" id="2.40.10.10">
    <property type="entry name" value="Trypsin-like serine proteases"/>
    <property type="match status" value="3"/>
</dbReference>
<keyword evidence="3 7" id="KW-0378">Hydrolase</keyword>
<feature type="domain" description="Peptidase S1" evidence="9">
    <location>
        <begin position="567"/>
        <end position="789"/>
    </location>
</feature>
<feature type="domain" description="Peptidase S1" evidence="9">
    <location>
        <begin position="29"/>
        <end position="259"/>
    </location>
</feature>
<proteinExistence type="predicted"/>
<evidence type="ECO:0000256" key="2">
    <source>
        <dbReference type="ARBA" id="ARBA00022729"/>
    </source>
</evidence>
<evidence type="ECO:0000256" key="6">
    <source>
        <dbReference type="ARBA" id="ARBA00023180"/>
    </source>
</evidence>
<evidence type="ECO:0000256" key="4">
    <source>
        <dbReference type="ARBA" id="ARBA00022825"/>
    </source>
</evidence>
<dbReference type="PANTHER" id="PTHR24253:SF144">
    <property type="entry name" value="CHYMOTRYPSIN-LIKE PROTEASE CTRL-1-RELATED"/>
    <property type="match status" value="1"/>
</dbReference>
<dbReference type="InterPro" id="IPR043504">
    <property type="entry name" value="Peptidase_S1_PA_chymotrypsin"/>
</dbReference>
<evidence type="ECO:0000313" key="11">
    <source>
        <dbReference type="Proteomes" id="UP001187415"/>
    </source>
</evidence>
<keyword evidence="6" id="KW-0325">Glycoprotein</keyword>
<dbReference type="PANTHER" id="PTHR24253">
    <property type="entry name" value="TRANSMEMBRANE PROTEASE SERINE"/>
    <property type="match status" value="1"/>
</dbReference>
<feature type="domain" description="Peptidase S1" evidence="9">
    <location>
        <begin position="308"/>
        <end position="538"/>
    </location>
</feature>
<feature type="chain" id="PRO_5041717981" description="Peptidase S1 domain-containing protein" evidence="8">
    <location>
        <begin position="22"/>
        <end position="834"/>
    </location>
</feature>
<dbReference type="PROSITE" id="PS00135">
    <property type="entry name" value="TRYPSIN_SER"/>
    <property type="match status" value="1"/>
</dbReference>
<dbReference type="GO" id="GO:0006508">
    <property type="term" value="P:proteolysis"/>
    <property type="evidence" value="ECO:0007669"/>
    <property type="project" value="UniProtKB-KW"/>
</dbReference>
<dbReference type="InterPro" id="IPR001254">
    <property type="entry name" value="Trypsin_dom"/>
</dbReference>
<accession>A0AA88N3E3</accession>
<name>A0AA88N3E3_CHASR</name>
<protein>
    <recommendedName>
        <fullName evidence="9">Peptidase S1 domain-containing protein</fullName>
    </recommendedName>
</protein>
<keyword evidence="4 7" id="KW-0720">Serine protease</keyword>
<dbReference type="CDD" id="cd00190">
    <property type="entry name" value="Tryp_SPc"/>
    <property type="match status" value="3"/>
</dbReference>
<gene>
    <name evidence="10" type="ORF">Q5P01_008410</name>
</gene>
<dbReference type="FunFam" id="2.40.10.10:FF:000024">
    <property type="entry name" value="Serine protease 53"/>
    <property type="match status" value="2"/>
</dbReference>
<evidence type="ECO:0000256" key="7">
    <source>
        <dbReference type="RuleBase" id="RU363034"/>
    </source>
</evidence>
<keyword evidence="1 7" id="KW-0645">Protease</keyword>
<keyword evidence="11" id="KW-1185">Reference proteome</keyword>
<reference evidence="10" key="1">
    <citation type="submission" date="2023-07" db="EMBL/GenBank/DDBJ databases">
        <title>Chromosome-level Genome Assembly of Striped Snakehead (Channa striata).</title>
        <authorList>
            <person name="Liu H."/>
        </authorList>
    </citation>
    <scope>NUCLEOTIDE SEQUENCE</scope>
    <source>
        <strain evidence="10">Gz</strain>
        <tissue evidence="10">Muscle</tissue>
    </source>
</reference>
<comment type="caution">
    <text evidence="10">The sequence shown here is derived from an EMBL/GenBank/DDBJ whole genome shotgun (WGS) entry which is preliminary data.</text>
</comment>
<evidence type="ECO:0000256" key="8">
    <source>
        <dbReference type="SAM" id="SignalP"/>
    </source>
</evidence>
<dbReference type="InterPro" id="IPR001314">
    <property type="entry name" value="Peptidase_S1A"/>
</dbReference>
<keyword evidence="5" id="KW-1015">Disulfide bond</keyword>